<accession>A0A078BQH3</accession>
<evidence type="ECO:0000259" key="13">
    <source>
        <dbReference type="Pfam" id="PF00007"/>
    </source>
</evidence>
<evidence type="ECO:0000313" key="14">
    <source>
        <dbReference type="EMBL" id="CDX47224.1"/>
    </source>
</evidence>
<keyword evidence="12" id="KW-0732">Signal</keyword>
<sequence>MALDSLACVLLCLLLGQALAKCVPQNYTLYVEREGCEHCVAVNTTVCRGFCFSRDTNMKKCGLKGFPVQRACMYQSLVYHAVSLPGCPPDVDPLFSFPVALRCHCSRCNTSNTECLHRGKRLPNPCDSTLCYAKGPPKAATATSLTGTYQENQKMGEAAVIYQEV</sequence>
<feature type="chain" id="PRO_5001730468" description="Thyrotropin subunit beta" evidence="12">
    <location>
        <begin position="21"/>
        <end position="165"/>
    </location>
</feature>
<protein>
    <recommendedName>
        <fullName evidence="8">Thyrotropin subunit beta</fullName>
    </recommendedName>
    <alternativeName>
        <fullName evidence="9">Thyroid-stimulating hormone subunit beta</fullName>
    </alternativeName>
    <alternativeName>
        <fullName evidence="10">Thyrotropin beta chain</fullName>
    </alternativeName>
</protein>
<keyword evidence="4 11" id="KW-0372">Hormone</keyword>
<dbReference type="GO" id="GO:0007186">
    <property type="term" value="P:G protein-coupled receptor signaling pathway"/>
    <property type="evidence" value="ECO:0007669"/>
    <property type="project" value="TreeGrafter"/>
</dbReference>
<reference evidence="14" key="1">
    <citation type="journal article" date="2015" name="PLoS ONE">
        <title>Multiple thyrotropin ..-subunit and thyrotropin receptor-related genes arose during vertebrate evolution.</title>
        <authorList>
            <person name="Maugars G"/>
            <person name="Dufour S"/>
            <person name="Cohen-Tannoudji J"/>
            <person name="Querat B"/>
        </authorList>
    </citation>
    <scope>NUCLEOTIDE SEQUENCE</scope>
</reference>
<dbReference type="InterPro" id="IPR006208">
    <property type="entry name" value="Glyco_hormone_CN"/>
</dbReference>
<dbReference type="EMBL" id="LM655248">
    <property type="protein sequence ID" value="CDX47224.1"/>
    <property type="molecule type" value="mRNA"/>
</dbReference>
<evidence type="ECO:0000256" key="11">
    <source>
        <dbReference type="RuleBase" id="RU004069"/>
    </source>
</evidence>
<keyword evidence="3" id="KW-0964">Secreted</keyword>
<dbReference type="PANTHER" id="PTHR11515:SF5">
    <property type="entry name" value="THYROTROPIN SUBUNIT BETA"/>
    <property type="match status" value="1"/>
</dbReference>
<comment type="subunit">
    <text evidence="7">Heterodimer of a common alpha chain and a unique beta chain which confers biological specificity to thyrotropin, lutropin, follitropin and gonadotropin.</text>
</comment>
<evidence type="ECO:0000256" key="9">
    <source>
        <dbReference type="ARBA" id="ARBA00042284"/>
    </source>
</evidence>
<gene>
    <name evidence="14" type="primary">tsh beta 3</name>
</gene>
<comment type="subcellular location">
    <subcellularLocation>
        <location evidence="1 11">Secreted</location>
    </subcellularLocation>
</comment>
<evidence type="ECO:0000256" key="3">
    <source>
        <dbReference type="ARBA" id="ARBA00022525"/>
    </source>
</evidence>
<evidence type="ECO:0000256" key="4">
    <source>
        <dbReference type="ARBA" id="ARBA00022702"/>
    </source>
</evidence>
<evidence type="ECO:0000256" key="7">
    <source>
        <dbReference type="ARBA" id="ARBA00038688"/>
    </source>
</evidence>
<feature type="signal peptide" evidence="12">
    <location>
        <begin position="1"/>
        <end position="20"/>
    </location>
</feature>
<dbReference type="InterPro" id="IPR001545">
    <property type="entry name" value="Gonadotropin_bsu"/>
</dbReference>
<dbReference type="CDD" id="cd00069">
    <property type="entry name" value="GHB_like"/>
    <property type="match status" value="1"/>
</dbReference>
<dbReference type="GO" id="GO:0010817">
    <property type="term" value="P:regulation of hormone levels"/>
    <property type="evidence" value="ECO:0007669"/>
    <property type="project" value="UniProtKB-ARBA"/>
</dbReference>
<evidence type="ECO:0000256" key="10">
    <source>
        <dbReference type="ARBA" id="ARBA00042931"/>
    </source>
</evidence>
<comment type="similarity">
    <text evidence="2 11">Belongs to the glycoprotein hormones subunit beta family.</text>
</comment>
<dbReference type="OrthoDB" id="8866353at2759"/>
<evidence type="ECO:0000256" key="5">
    <source>
        <dbReference type="ARBA" id="ARBA00023157"/>
    </source>
</evidence>
<dbReference type="GO" id="GO:0005615">
    <property type="term" value="C:extracellular space"/>
    <property type="evidence" value="ECO:0007669"/>
    <property type="project" value="TreeGrafter"/>
</dbReference>
<evidence type="ECO:0000256" key="8">
    <source>
        <dbReference type="ARBA" id="ARBA00039483"/>
    </source>
</evidence>
<evidence type="ECO:0000256" key="2">
    <source>
        <dbReference type="ARBA" id="ARBA00006552"/>
    </source>
</evidence>
<dbReference type="AlphaFoldDB" id="A0A078BQH3"/>
<dbReference type="OMA" id="HCTKPQW"/>
<evidence type="ECO:0000256" key="1">
    <source>
        <dbReference type="ARBA" id="ARBA00004613"/>
    </source>
</evidence>
<name>A0A078BQH3_ANGAN</name>
<keyword evidence="6" id="KW-0325">Glycoprotein</keyword>
<organism evidence="14">
    <name type="scientific">Anguilla anguilla</name>
    <name type="common">European freshwater eel</name>
    <name type="synonym">Muraena anguilla</name>
    <dbReference type="NCBI Taxonomy" id="7936"/>
    <lineage>
        <taxon>Eukaryota</taxon>
        <taxon>Metazoa</taxon>
        <taxon>Chordata</taxon>
        <taxon>Craniata</taxon>
        <taxon>Vertebrata</taxon>
        <taxon>Euteleostomi</taxon>
        <taxon>Actinopterygii</taxon>
        <taxon>Neopterygii</taxon>
        <taxon>Teleostei</taxon>
        <taxon>Anguilliformes</taxon>
        <taxon>Anguillidae</taxon>
        <taxon>Anguilla</taxon>
    </lineage>
</organism>
<dbReference type="Gene3D" id="2.10.90.10">
    <property type="entry name" value="Cystine-knot cytokines"/>
    <property type="match status" value="1"/>
</dbReference>
<keyword evidence="5" id="KW-1015">Disulfide bond</keyword>
<dbReference type="InterPro" id="IPR018245">
    <property type="entry name" value="Gonadotropin_bsu_CS"/>
</dbReference>
<dbReference type="SUPFAM" id="SSF57501">
    <property type="entry name" value="Cystine-knot cytokines"/>
    <property type="match status" value="1"/>
</dbReference>
<dbReference type="InterPro" id="IPR029034">
    <property type="entry name" value="Cystine-knot_cytokine"/>
</dbReference>
<dbReference type="SMART" id="SM00068">
    <property type="entry name" value="GHB"/>
    <property type="match status" value="1"/>
</dbReference>
<evidence type="ECO:0000256" key="12">
    <source>
        <dbReference type="SAM" id="SignalP"/>
    </source>
</evidence>
<dbReference type="PROSITE" id="PS00689">
    <property type="entry name" value="GLYCO_HORMONE_BETA_2"/>
    <property type="match status" value="1"/>
</dbReference>
<dbReference type="Pfam" id="PF00007">
    <property type="entry name" value="Cys_knot"/>
    <property type="match status" value="1"/>
</dbReference>
<feature type="domain" description="Glycoprotein hormone subunit beta" evidence="13">
    <location>
        <begin position="20"/>
        <end position="120"/>
    </location>
</feature>
<proteinExistence type="evidence at transcript level"/>
<dbReference type="FunFam" id="2.10.90.10:FF:000007">
    <property type="entry name" value="Luteinizing hormone beta subunit"/>
    <property type="match status" value="1"/>
</dbReference>
<dbReference type="GO" id="GO:0005179">
    <property type="term" value="F:hormone activity"/>
    <property type="evidence" value="ECO:0007669"/>
    <property type="project" value="UniProtKB-KW"/>
</dbReference>
<dbReference type="GO" id="GO:0005737">
    <property type="term" value="C:cytoplasm"/>
    <property type="evidence" value="ECO:0007669"/>
    <property type="project" value="TreeGrafter"/>
</dbReference>
<dbReference type="PANTHER" id="PTHR11515">
    <property type="entry name" value="GLYCOPROTEIN HORMONE BETA CHAIN"/>
    <property type="match status" value="1"/>
</dbReference>
<evidence type="ECO:0000256" key="6">
    <source>
        <dbReference type="ARBA" id="ARBA00023180"/>
    </source>
</evidence>